<evidence type="ECO:0000259" key="1">
    <source>
        <dbReference type="PROSITE" id="PS51192"/>
    </source>
</evidence>
<comment type="caution">
    <text evidence="3">The sequence shown here is derived from an EMBL/GenBank/DDBJ whole genome shotgun (WGS) entry which is preliminary data.</text>
</comment>
<evidence type="ECO:0000259" key="2">
    <source>
        <dbReference type="PROSITE" id="PS51194"/>
    </source>
</evidence>
<dbReference type="Pfam" id="PF04851">
    <property type="entry name" value="ResIII"/>
    <property type="match status" value="1"/>
</dbReference>
<dbReference type="InterPro" id="IPR050742">
    <property type="entry name" value="Helicase_Restrict-Modif_Enz"/>
</dbReference>
<dbReference type="PANTHER" id="PTHR47396:SF1">
    <property type="entry name" value="ATP-DEPENDENT HELICASE IRC3-RELATED"/>
    <property type="match status" value="1"/>
</dbReference>
<sequence>MQLVTATRQQSLALRNYQQEAIEAIKNNKSRRPVLVLPTGGGKTVVSSSIIAERVKKGTVLFLVHREELIHQTVDKFQKVYDATGELGSTVRVGIVQADQNEMDADVVVASVQSFVRRLEDWKNIHPKTPTIITDECHHATAETYKKIYKELGYLDHLLETDGDALEQIGDMHLGLTATPFRRDQAKLDQIYDGVAYSVSMKRLIDEEYLVPPVSISVPALEGVTSPNKGQDFSDRELDAALNNEIANQKIYEIWNEYAKDRLTIGFATSVDHAKDLADLFSGRGVPSAYVSGATPTKERKEIIEKFTQKEIQALFNYGVLTEGFDEPEASAVIIARPTTSMGLYQQMVGRGLRIAPWIGKKDCLVLDVVGVSENFPLVTVETLLAPEKGEVAKGKSDSKPNTEAGGYTFKLAKRNKINWRELRKGKVYEVSDFDQRFVRVTLVDETTARVDAGVRDEINPMSQKVFQGNLSDAFEYANTYAHVNLQKSAVSSTAGWLDEAPTEKQIEALRNRGILETPATKEEAARLLNRATPKQIAVIDKFLKRARLSAMYYPDTMQEAKIMIDLIFSNHWEVTGALSAMRRALPYKFDA</sequence>
<proteinExistence type="predicted"/>
<keyword evidence="4" id="KW-1185">Reference proteome</keyword>
<dbReference type="OrthoDB" id="9802848at2"/>
<evidence type="ECO:0000313" key="4">
    <source>
        <dbReference type="Proteomes" id="UP000245380"/>
    </source>
</evidence>
<name>A0A2U3D489_SULT2</name>
<dbReference type="PROSITE" id="PS51192">
    <property type="entry name" value="HELICASE_ATP_BIND_1"/>
    <property type="match status" value="1"/>
</dbReference>
<evidence type="ECO:0008006" key="5">
    <source>
        <dbReference type="Google" id="ProtNLM"/>
    </source>
</evidence>
<dbReference type="GO" id="GO:0016787">
    <property type="term" value="F:hydrolase activity"/>
    <property type="evidence" value="ECO:0007669"/>
    <property type="project" value="InterPro"/>
</dbReference>
<dbReference type="InterPro" id="IPR001650">
    <property type="entry name" value="Helicase_C-like"/>
</dbReference>
<accession>A0A2U3D489</accession>
<dbReference type="RefSeq" id="WP_109431671.1">
    <property type="nucleotide sequence ID" value="NZ_MPDK01000038.1"/>
</dbReference>
<organism evidence="3 4">
    <name type="scientific">Sulfoacidibacillus thermotolerans</name>
    <name type="common">Acidibacillus sulfuroxidans</name>
    <dbReference type="NCBI Taxonomy" id="1765684"/>
    <lineage>
        <taxon>Bacteria</taxon>
        <taxon>Bacillati</taxon>
        <taxon>Bacillota</taxon>
        <taxon>Bacilli</taxon>
        <taxon>Bacillales</taxon>
        <taxon>Alicyclobacillaceae</taxon>
        <taxon>Sulfoacidibacillus</taxon>
    </lineage>
</organism>
<evidence type="ECO:0000313" key="3">
    <source>
        <dbReference type="EMBL" id="PWI56058.1"/>
    </source>
</evidence>
<reference evidence="3 4" key="1">
    <citation type="submission" date="2016-11" db="EMBL/GenBank/DDBJ databases">
        <title>Comparative genomics of Acidibacillus ferroxidans species.</title>
        <authorList>
            <person name="Oliveira G."/>
            <person name="Nunes G."/>
            <person name="Oliveira R."/>
            <person name="Araujo F."/>
            <person name="Salim A."/>
            <person name="Scholte L."/>
            <person name="Morais D."/>
            <person name="Nancucheo I."/>
            <person name="Johnson D.B."/>
            <person name="Grail B."/>
            <person name="Bittencourt J."/>
            <person name="Valadares R."/>
        </authorList>
    </citation>
    <scope>NUCLEOTIDE SEQUENCE [LARGE SCALE GENOMIC DNA]</scope>
    <source>
        <strain evidence="3 4">Y002</strain>
    </source>
</reference>
<dbReference type="GO" id="GO:0005524">
    <property type="term" value="F:ATP binding"/>
    <property type="evidence" value="ECO:0007669"/>
    <property type="project" value="InterPro"/>
</dbReference>
<dbReference type="Gene3D" id="3.40.50.300">
    <property type="entry name" value="P-loop containing nucleotide triphosphate hydrolases"/>
    <property type="match status" value="2"/>
</dbReference>
<dbReference type="SMART" id="SM00490">
    <property type="entry name" value="HELICc"/>
    <property type="match status" value="1"/>
</dbReference>
<dbReference type="GO" id="GO:0003677">
    <property type="term" value="F:DNA binding"/>
    <property type="evidence" value="ECO:0007669"/>
    <property type="project" value="InterPro"/>
</dbReference>
<dbReference type="InterPro" id="IPR006935">
    <property type="entry name" value="Helicase/UvrB_N"/>
</dbReference>
<feature type="domain" description="Helicase ATP-binding" evidence="1">
    <location>
        <begin position="24"/>
        <end position="198"/>
    </location>
</feature>
<dbReference type="SMART" id="SM00487">
    <property type="entry name" value="DEXDc"/>
    <property type="match status" value="1"/>
</dbReference>
<gene>
    <name evidence="3" type="ORF">BM613_13215</name>
</gene>
<dbReference type="Pfam" id="PF00271">
    <property type="entry name" value="Helicase_C"/>
    <property type="match status" value="1"/>
</dbReference>
<feature type="domain" description="Helicase C-terminal" evidence="2">
    <location>
        <begin position="246"/>
        <end position="400"/>
    </location>
</feature>
<protein>
    <recommendedName>
        <fullName evidence="5">DEAD/DEAH box helicase</fullName>
    </recommendedName>
</protein>
<dbReference type="SUPFAM" id="SSF52540">
    <property type="entry name" value="P-loop containing nucleoside triphosphate hydrolases"/>
    <property type="match status" value="1"/>
</dbReference>
<dbReference type="GO" id="GO:0005829">
    <property type="term" value="C:cytosol"/>
    <property type="evidence" value="ECO:0007669"/>
    <property type="project" value="TreeGrafter"/>
</dbReference>
<dbReference type="PROSITE" id="PS51194">
    <property type="entry name" value="HELICASE_CTER"/>
    <property type="match status" value="1"/>
</dbReference>
<dbReference type="AlphaFoldDB" id="A0A2U3D489"/>
<dbReference type="InterPro" id="IPR027417">
    <property type="entry name" value="P-loop_NTPase"/>
</dbReference>
<dbReference type="PANTHER" id="PTHR47396">
    <property type="entry name" value="TYPE I RESTRICTION ENZYME ECOKI R PROTEIN"/>
    <property type="match status" value="1"/>
</dbReference>
<dbReference type="EMBL" id="MPDK01000038">
    <property type="protein sequence ID" value="PWI56058.1"/>
    <property type="molecule type" value="Genomic_DNA"/>
</dbReference>
<dbReference type="Proteomes" id="UP000245380">
    <property type="component" value="Unassembled WGS sequence"/>
</dbReference>
<dbReference type="InterPro" id="IPR014001">
    <property type="entry name" value="Helicase_ATP-bd"/>
</dbReference>